<dbReference type="Gene3D" id="3.20.70.20">
    <property type="match status" value="1"/>
</dbReference>
<reference evidence="4" key="1">
    <citation type="journal article" date="2018" name="Nat. Microbiol.">
        <title>Leveraging single-cell genomics to expand the fungal tree of life.</title>
        <authorList>
            <person name="Ahrendt S.R."/>
            <person name="Quandt C.A."/>
            <person name="Ciobanu D."/>
            <person name="Clum A."/>
            <person name="Salamov A."/>
            <person name="Andreopoulos B."/>
            <person name="Cheng J.F."/>
            <person name="Woyke T."/>
            <person name="Pelin A."/>
            <person name="Henrissat B."/>
            <person name="Reynolds N.K."/>
            <person name="Benny G.L."/>
            <person name="Smith M.E."/>
            <person name="James T.Y."/>
            <person name="Grigoriev I.V."/>
        </authorList>
    </citation>
    <scope>NUCLEOTIDE SEQUENCE [LARGE SCALE GENOMIC DNA]</scope>
    <source>
        <strain evidence="4">Baker2002</strain>
    </source>
</reference>
<dbReference type="InterPro" id="IPR039718">
    <property type="entry name" value="Rrm1"/>
</dbReference>
<comment type="similarity">
    <text evidence="1">Belongs to the ribonucleoside diphosphate reductase large chain family.</text>
</comment>
<dbReference type="GO" id="GO:0005524">
    <property type="term" value="F:ATP binding"/>
    <property type="evidence" value="ECO:0007669"/>
    <property type="project" value="TreeGrafter"/>
</dbReference>
<accession>A0A4P9ZE37</accession>
<dbReference type="EMBL" id="ML004447">
    <property type="protein sequence ID" value="RKP31038.1"/>
    <property type="molecule type" value="Genomic_DNA"/>
</dbReference>
<keyword evidence="4" id="KW-1185">Reference proteome</keyword>
<evidence type="ECO:0000313" key="3">
    <source>
        <dbReference type="EMBL" id="RKP31038.1"/>
    </source>
</evidence>
<dbReference type="InterPro" id="IPR000788">
    <property type="entry name" value="RNR_lg_C"/>
</dbReference>
<protein>
    <submittedName>
        <fullName evidence="3">PFL-like glycyl radical enzyme</fullName>
    </submittedName>
</protein>
<evidence type="ECO:0000259" key="2">
    <source>
        <dbReference type="Pfam" id="PF02867"/>
    </source>
</evidence>
<dbReference type="PANTHER" id="PTHR11573:SF28">
    <property type="entry name" value="RIBONUCLEOSIDE-DIPHOSPHATE REDUCTASE"/>
    <property type="match status" value="1"/>
</dbReference>
<dbReference type="Proteomes" id="UP000268321">
    <property type="component" value="Unassembled WGS sequence"/>
</dbReference>
<feature type="domain" description="Ribonucleotide reductase large subunit C-terminal" evidence="2">
    <location>
        <begin position="3"/>
        <end position="206"/>
    </location>
</feature>
<dbReference type="GO" id="GO:0009263">
    <property type="term" value="P:deoxyribonucleotide biosynthetic process"/>
    <property type="evidence" value="ECO:0007669"/>
    <property type="project" value="TreeGrafter"/>
</dbReference>
<organism evidence="3 4">
    <name type="scientific">Metschnikowia bicuspidata</name>
    <dbReference type="NCBI Taxonomy" id="27322"/>
    <lineage>
        <taxon>Eukaryota</taxon>
        <taxon>Fungi</taxon>
        <taxon>Dikarya</taxon>
        <taxon>Ascomycota</taxon>
        <taxon>Saccharomycotina</taxon>
        <taxon>Pichiomycetes</taxon>
        <taxon>Metschnikowiaceae</taxon>
        <taxon>Metschnikowia</taxon>
    </lineage>
</organism>
<dbReference type="GO" id="GO:0004748">
    <property type="term" value="F:ribonucleoside-diphosphate reductase activity, thioredoxin disulfide as acceptor"/>
    <property type="evidence" value="ECO:0007669"/>
    <property type="project" value="TreeGrafter"/>
</dbReference>
<dbReference type="OrthoDB" id="3000483at2759"/>
<evidence type="ECO:0000256" key="1">
    <source>
        <dbReference type="ARBA" id="ARBA00010406"/>
    </source>
</evidence>
<sequence length="209" mass="23827">MEVEEDSIDGIYKTLHKAALISKDSGGIGIHVNNIRASGSLIRSSDVTSNGLVLMLRVFNSTARYVDQGGNKRPGAIAVYIEPWNGDIEAVLDLRKNHGPEELRARNLFYALWIPDLFMQRVKENKDWSLFSPSVALGLADVYGKEFEELYHKYEEQSLTTKKFKARKLWIKIFETQMETGIHFMLYKDACNRKLNQQNLGTIKSSKLL</sequence>
<proteinExistence type="inferred from homology"/>
<evidence type="ECO:0000313" key="4">
    <source>
        <dbReference type="Proteomes" id="UP000268321"/>
    </source>
</evidence>
<gene>
    <name evidence="3" type="ORF">METBISCDRAFT_22711</name>
</gene>
<dbReference type="AlphaFoldDB" id="A0A4P9ZE37"/>
<name>A0A4P9ZE37_9ASCO</name>
<dbReference type="SUPFAM" id="SSF51998">
    <property type="entry name" value="PFL-like glycyl radical enzymes"/>
    <property type="match status" value="1"/>
</dbReference>
<dbReference type="Pfam" id="PF02867">
    <property type="entry name" value="Ribonuc_red_lgC"/>
    <property type="match status" value="1"/>
</dbReference>
<dbReference type="PANTHER" id="PTHR11573">
    <property type="entry name" value="RIBONUCLEOSIDE-DIPHOSPHATE REDUCTASE LARGE CHAIN"/>
    <property type="match status" value="1"/>
</dbReference>
<dbReference type="GO" id="GO:0005971">
    <property type="term" value="C:ribonucleoside-diphosphate reductase complex"/>
    <property type="evidence" value="ECO:0007669"/>
    <property type="project" value="TreeGrafter"/>
</dbReference>